<dbReference type="PROSITE" id="PS00211">
    <property type="entry name" value="ABC_TRANSPORTER_1"/>
    <property type="match status" value="1"/>
</dbReference>
<dbReference type="GO" id="GO:0005524">
    <property type="term" value="F:ATP binding"/>
    <property type="evidence" value="ECO:0007669"/>
    <property type="project" value="UniProtKB-KW"/>
</dbReference>
<name>A0ABX7S8T8_9BACT</name>
<dbReference type="Proteomes" id="UP000671862">
    <property type="component" value="Chromosome"/>
</dbReference>
<evidence type="ECO:0000256" key="4">
    <source>
        <dbReference type="ARBA" id="ARBA00022840"/>
    </source>
</evidence>
<dbReference type="PROSITE" id="PS50893">
    <property type="entry name" value="ABC_TRANSPORTER_2"/>
    <property type="match status" value="1"/>
</dbReference>
<reference evidence="7 8" key="1">
    <citation type="submission" date="2021-03" db="EMBL/GenBank/DDBJ databases">
        <title>Thermosipho ferrireducens sp.nov., an anaerobic thermophilic iron-reducing bacterium isolated from a deep-sea hydrothermal sulfide deposits.</title>
        <authorList>
            <person name="Zeng X."/>
            <person name="Chen Y."/>
            <person name="Shao Z."/>
        </authorList>
    </citation>
    <scope>NUCLEOTIDE SEQUENCE [LARGE SCALE GENOMIC DNA]</scope>
    <source>
        <strain evidence="7 8">JL129W03</strain>
    </source>
</reference>
<dbReference type="Pfam" id="PF00005">
    <property type="entry name" value="ABC_tran"/>
    <property type="match status" value="1"/>
</dbReference>
<sequence length="239" mass="26751">MDNRNIILEVKGITIKYDNILAVDKASLYVKNNEIVALIGANGAGKSSILNSIMGFIKPEEGKIVFGSKDITIFPAWKRAKLGLGIVPEGGRIFSNLTVFENFEIAGIHYSKKSFEEKLRFIFEIFPRLEERKKQLASTLSGGEKQMLAIGRLLMFSPKLLLLDEISLGLMPKLVDEIFEVVQKLKKLGFTILLSEQNTKKALQVSDRAYVVQNGKIVLSGFSKELINNEKVRRAYLGL</sequence>
<evidence type="ECO:0000256" key="5">
    <source>
        <dbReference type="ARBA" id="ARBA00022970"/>
    </source>
</evidence>
<dbReference type="InterPro" id="IPR052156">
    <property type="entry name" value="BCAA_Transport_ATP-bd_LivF"/>
</dbReference>
<dbReference type="InterPro" id="IPR027417">
    <property type="entry name" value="P-loop_NTPase"/>
</dbReference>
<dbReference type="InterPro" id="IPR003439">
    <property type="entry name" value="ABC_transporter-like_ATP-bd"/>
</dbReference>
<keyword evidence="8" id="KW-1185">Reference proteome</keyword>
<proteinExistence type="inferred from homology"/>
<evidence type="ECO:0000313" key="8">
    <source>
        <dbReference type="Proteomes" id="UP000671862"/>
    </source>
</evidence>
<dbReference type="SUPFAM" id="SSF52540">
    <property type="entry name" value="P-loop containing nucleoside triphosphate hydrolases"/>
    <property type="match status" value="1"/>
</dbReference>
<dbReference type="InterPro" id="IPR017871">
    <property type="entry name" value="ABC_transporter-like_CS"/>
</dbReference>
<dbReference type="Gene3D" id="3.40.50.300">
    <property type="entry name" value="P-loop containing nucleotide triphosphate hydrolases"/>
    <property type="match status" value="1"/>
</dbReference>
<evidence type="ECO:0000256" key="2">
    <source>
        <dbReference type="ARBA" id="ARBA00022448"/>
    </source>
</evidence>
<keyword evidence="4 7" id="KW-0067">ATP-binding</keyword>
<dbReference type="EMBL" id="CP071446">
    <property type="protein sequence ID" value="QTA38333.1"/>
    <property type="molecule type" value="Genomic_DNA"/>
</dbReference>
<dbReference type="PANTHER" id="PTHR43820">
    <property type="entry name" value="HIGH-AFFINITY BRANCHED-CHAIN AMINO ACID TRANSPORT ATP-BINDING PROTEIN LIVF"/>
    <property type="match status" value="1"/>
</dbReference>
<dbReference type="SMART" id="SM00382">
    <property type="entry name" value="AAA"/>
    <property type="match status" value="1"/>
</dbReference>
<feature type="domain" description="ABC transporter" evidence="6">
    <location>
        <begin position="8"/>
        <end position="239"/>
    </location>
</feature>
<keyword evidence="5" id="KW-0029">Amino-acid transport</keyword>
<keyword evidence="3" id="KW-0547">Nucleotide-binding</keyword>
<evidence type="ECO:0000313" key="7">
    <source>
        <dbReference type="EMBL" id="QTA38333.1"/>
    </source>
</evidence>
<dbReference type="CDD" id="cd03224">
    <property type="entry name" value="ABC_TM1139_LivF_branched"/>
    <property type="match status" value="1"/>
</dbReference>
<evidence type="ECO:0000259" key="6">
    <source>
        <dbReference type="PROSITE" id="PS50893"/>
    </source>
</evidence>
<protein>
    <submittedName>
        <fullName evidence="7">ABC transporter ATP-binding protein</fullName>
    </submittedName>
</protein>
<organism evidence="7 8">
    <name type="scientific">Thermosipho ferrireducens</name>
    <dbReference type="NCBI Taxonomy" id="2571116"/>
    <lineage>
        <taxon>Bacteria</taxon>
        <taxon>Thermotogati</taxon>
        <taxon>Thermotogota</taxon>
        <taxon>Thermotogae</taxon>
        <taxon>Thermotogales</taxon>
        <taxon>Fervidobacteriaceae</taxon>
        <taxon>Thermosipho</taxon>
    </lineage>
</organism>
<keyword evidence="2" id="KW-0813">Transport</keyword>
<evidence type="ECO:0000256" key="3">
    <source>
        <dbReference type="ARBA" id="ARBA00022741"/>
    </source>
</evidence>
<evidence type="ECO:0000256" key="1">
    <source>
        <dbReference type="ARBA" id="ARBA00005417"/>
    </source>
</evidence>
<dbReference type="InterPro" id="IPR003593">
    <property type="entry name" value="AAA+_ATPase"/>
</dbReference>
<comment type="similarity">
    <text evidence="1">Belongs to the ABC transporter superfamily.</text>
</comment>
<gene>
    <name evidence="7" type="ORF">JYK00_02000</name>
</gene>
<dbReference type="PANTHER" id="PTHR43820:SF4">
    <property type="entry name" value="HIGH-AFFINITY BRANCHED-CHAIN AMINO ACID TRANSPORT ATP-BINDING PROTEIN LIVF"/>
    <property type="match status" value="1"/>
</dbReference>
<accession>A0ABX7S8T8</accession>